<dbReference type="InterPro" id="IPR029044">
    <property type="entry name" value="Nucleotide-diphossugar_trans"/>
</dbReference>
<sequence length="227" mass="26305">MVEILCIIPARSGSKGIHNKNIMDFKGKPLLAWSIEQAQNCKYNMKIVVSTDSQEYANIAINYGAEVPFLRPNNISDDLSTDFEFINHCVEWLKNNENYNSDIILQLRPTSPTRKIEDINKALEIFIKNRYKYDSLRSVILFEKSPFKMYSLNDNILVPLFNEINNIQEPYNKPRQILPQCYLHNGYIDILNTSILNENTISGKNILPFIMDEKNNVDIDNVKDLIL</sequence>
<name>A0AB39JFD5_9VIRU</name>
<dbReference type="Gene3D" id="3.90.550.10">
    <property type="entry name" value="Spore Coat Polysaccharide Biosynthesis Protein SpsA, Chain A"/>
    <property type="match status" value="1"/>
</dbReference>
<accession>A0AB39JFD5</accession>
<organism evidence="1">
    <name type="scientific">Florenciella sp. virus SA2</name>
    <dbReference type="NCBI Taxonomy" id="3240092"/>
    <lineage>
        <taxon>Viruses</taxon>
    </lineage>
</organism>
<dbReference type="CDD" id="cd02513">
    <property type="entry name" value="CMP-NeuAc_Synthase"/>
    <property type="match status" value="1"/>
</dbReference>
<dbReference type="GO" id="GO:0008781">
    <property type="term" value="F:N-acylneuraminate cytidylyltransferase activity"/>
    <property type="evidence" value="ECO:0007669"/>
    <property type="project" value="TreeGrafter"/>
</dbReference>
<proteinExistence type="predicted"/>
<dbReference type="InterPro" id="IPR003329">
    <property type="entry name" value="Cytidylyl_trans"/>
</dbReference>
<dbReference type="EMBL" id="PP542043">
    <property type="protein sequence ID" value="XDO02314.1"/>
    <property type="molecule type" value="Genomic_DNA"/>
</dbReference>
<dbReference type="PANTHER" id="PTHR21485:SF6">
    <property type="entry name" value="N-ACYLNEURAMINATE CYTIDYLYLTRANSFERASE-RELATED"/>
    <property type="match status" value="1"/>
</dbReference>
<dbReference type="Pfam" id="PF02348">
    <property type="entry name" value="CTP_transf_3"/>
    <property type="match status" value="1"/>
</dbReference>
<protein>
    <submittedName>
        <fullName evidence="1">Acylneuraminate Cytidylyltransferase Family Protein</fullName>
    </submittedName>
</protein>
<dbReference type="InterPro" id="IPR050793">
    <property type="entry name" value="CMP-NeuNAc_synthase"/>
</dbReference>
<reference evidence="1" key="1">
    <citation type="submission" date="2024-03" db="EMBL/GenBank/DDBJ databases">
        <title>Eukaryotic viruses encode the ribosomal protein eL40.</title>
        <authorList>
            <person name="Thomy J."/>
            <person name="Schvarcz C.R."/>
            <person name="McBeain K.A."/>
            <person name="Edwards K.F."/>
            <person name="Steward G.F."/>
        </authorList>
    </citation>
    <scope>NUCLEOTIDE SEQUENCE</scope>
    <source>
        <strain evidence="1">FloV-SA2</strain>
    </source>
</reference>
<keyword evidence="1" id="KW-0548">Nucleotidyltransferase</keyword>
<gene>
    <name evidence="1" type="ORF">FloV-SA2_00496</name>
</gene>
<dbReference type="SUPFAM" id="SSF53448">
    <property type="entry name" value="Nucleotide-diphospho-sugar transferases"/>
    <property type="match status" value="1"/>
</dbReference>
<keyword evidence="1" id="KW-0808">Transferase</keyword>
<evidence type="ECO:0000313" key="1">
    <source>
        <dbReference type="EMBL" id="XDO02314.1"/>
    </source>
</evidence>
<dbReference type="PANTHER" id="PTHR21485">
    <property type="entry name" value="HAD SUPERFAMILY MEMBERS CMAS AND KDSC"/>
    <property type="match status" value="1"/>
</dbReference>